<keyword evidence="2 5" id="KW-0812">Transmembrane</keyword>
<dbReference type="PANTHER" id="PTHR43701:SF2">
    <property type="entry name" value="MEMBRANE TRANSPORTER PROTEIN YJNA-RELATED"/>
    <property type="match status" value="1"/>
</dbReference>
<comment type="caution">
    <text evidence="6">The sequence shown here is derived from an EMBL/GenBank/DDBJ whole genome shotgun (WGS) entry which is preliminary data.</text>
</comment>
<feature type="transmembrane region" description="Helical" evidence="5">
    <location>
        <begin position="149"/>
        <end position="167"/>
    </location>
</feature>
<keyword evidence="4 5" id="KW-0472">Membrane</keyword>
<feature type="transmembrane region" description="Helical" evidence="5">
    <location>
        <begin position="12"/>
        <end position="42"/>
    </location>
</feature>
<keyword evidence="3 5" id="KW-1133">Transmembrane helix</keyword>
<proteinExistence type="inferred from homology"/>
<dbReference type="EMBL" id="BMOM01000011">
    <property type="protein sequence ID" value="GGM08954.1"/>
    <property type="molecule type" value="Genomic_DNA"/>
</dbReference>
<dbReference type="InterPro" id="IPR002781">
    <property type="entry name" value="TM_pro_TauE-like"/>
</dbReference>
<reference evidence="7" key="1">
    <citation type="journal article" date="2019" name="Int. J. Syst. Evol. Microbiol.">
        <title>The Global Catalogue of Microorganisms (GCM) 10K type strain sequencing project: providing services to taxonomists for standard genome sequencing and annotation.</title>
        <authorList>
            <consortium name="The Broad Institute Genomics Platform"/>
            <consortium name="The Broad Institute Genome Sequencing Center for Infectious Disease"/>
            <person name="Wu L."/>
            <person name="Ma J."/>
        </authorList>
    </citation>
    <scope>NUCLEOTIDE SEQUENCE [LARGE SCALE GENOMIC DNA]</scope>
    <source>
        <strain evidence="7">JCM 15443</strain>
    </source>
</reference>
<feature type="transmembrane region" description="Helical" evidence="5">
    <location>
        <begin position="119"/>
        <end position="137"/>
    </location>
</feature>
<evidence type="ECO:0000256" key="5">
    <source>
        <dbReference type="RuleBase" id="RU363041"/>
    </source>
</evidence>
<evidence type="ECO:0000256" key="1">
    <source>
        <dbReference type="ARBA" id="ARBA00004141"/>
    </source>
</evidence>
<evidence type="ECO:0000256" key="4">
    <source>
        <dbReference type="ARBA" id="ARBA00023136"/>
    </source>
</evidence>
<gene>
    <name evidence="6" type="ORF">GCM10010841_16710</name>
</gene>
<name>A0ABQ2GSV8_9DEIO</name>
<dbReference type="PANTHER" id="PTHR43701">
    <property type="entry name" value="MEMBRANE TRANSPORTER PROTEIN MJ0441-RELATED"/>
    <property type="match status" value="1"/>
</dbReference>
<evidence type="ECO:0000313" key="7">
    <source>
        <dbReference type="Proteomes" id="UP000661918"/>
    </source>
</evidence>
<evidence type="ECO:0000313" key="6">
    <source>
        <dbReference type="EMBL" id="GGM08954.1"/>
    </source>
</evidence>
<dbReference type="InterPro" id="IPR051598">
    <property type="entry name" value="TSUP/Inactive_protease-like"/>
</dbReference>
<evidence type="ECO:0000256" key="3">
    <source>
        <dbReference type="ARBA" id="ARBA00022989"/>
    </source>
</evidence>
<keyword evidence="7" id="KW-1185">Reference proteome</keyword>
<comment type="similarity">
    <text evidence="5">Belongs to the 4-toluene sulfonate uptake permease (TSUP) (TC 2.A.102) family.</text>
</comment>
<dbReference type="Proteomes" id="UP000661918">
    <property type="component" value="Unassembled WGS sequence"/>
</dbReference>
<comment type="subcellular location">
    <subcellularLocation>
        <location evidence="5">Cell membrane</location>
        <topology evidence="5">Multi-pass membrane protein</topology>
    </subcellularLocation>
    <subcellularLocation>
        <location evidence="1">Membrane</location>
        <topology evidence="1">Multi-pass membrane protein</topology>
    </subcellularLocation>
</comment>
<sequence length="266" mass="27269">MACYPPDREATVISALTLAVIGVGLLAGVLGAILGLGGGVVVVPALEFVLPRFGQAITIQQAVAISQIGVLAVGLSGAAAYLQRGLVRARTGYLLSPYTILGGAVGSFLGLVLPARAVATVFALLLLYSAYNLLRGLKRVEVEREPSRLVPPAMTFAGVMSGLLGIGGGTVQVPVLNLMAGVPIREAIATSTFIMGLTAVGNALVYQAGGLLDLRLAAGVALGVLIGARAGAGLQSRIPANRLKLVFSLLLIFTALQLLWKYWGNG</sequence>
<organism evidence="6 7">
    <name type="scientific">Deinococcus aerophilus</name>
    <dbReference type="NCBI Taxonomy" id="522488"/>
    <lineage>
        <taxon>Bacteria</taxon>
        <taxon>Thermotogati</taxon>
        <taxon>Deinococcota</taxon>
        <taxon>Deinococci</taxon>
        <taxon>Deinococcales</taxon>
        <taxon>Deinococcaceae</taxon>
        <taxon>Deinococcus</taxon>
    </lineage>
</organism>
<feature type="transmembrane region" description="Helical" evidence="5">
    <location>
        <begin position="94"/>
        <end position="113"/>
    </location>
</feature>
<feature type="transmembrane region" description="Helical" evidence="5">
    <location>
        <begin position="245"/>
        <end position="263"/>
    </location>
</feature>
<feature type="transmembrane region" description="Helical" evidence="5">
    <location>
        <begin position="62"/>
        <end position="82"/>
    </location>
</feature>
<dbReference type="Pfam" id="PF01925">
    <property type="entry name" value="TauE"/>
    <property type="match status" value="1"/>
</dbReference>
<evidence type="ECO:0000256" key="2">
    <source>
        <dbReference type="ARBA" id="ARBA00022692"/>
    </source>
</evidence>
<keyword evidence="5" id="KW-1003">Cell membrane</keyword>
<accession>A0ABQ2GSV8</accession>
<protein>
    <recommendedName>
        <fullName evidence="5">Probable membrane transporter protein</fullName>
    </recommendedName>
</protein>